<keyword evidence="2" id="KW-1185">Reference proteome</keyword>
<comment type="caution">
    <text evidence="1">The sequence shown here is derived from an EMBL/GenBank/DDBJ whole genome shotgun (WGS) entry which is preliminary data.</text>
</comment>
<gene>
    <name evidence="1" type="ORF">YP76_05520</name>
</gene>
<evidence type="ECO:0000313" key="2">
    <source>
        <dbReference type="Proteomes" id="UP000033874"/>
    </source>
</evidence>
<name>A0A0M3AV42_9SPHN</name>
<dbReference type="Proteomes" id="UP000033874">
    <property type="component" value="Unassembled WGS sequence"/>
</dbReference>
<dbReference type="PATRIC" id="fig|56193.3.peg.1141"/>
<accession>A0A0M3AV42</accession>
<organism evidence="1 2">
    <name type="scientific">Sphingobium chungbukense</name>
    <dbReference type="NCBI Taxonomy" id="56193"/>
    <lineage>
        <taxon>Bacteria</taxon>
        <taxon>Pseudomonadati</taxon>
        <taxon>Pseudomonadota</taxon>
        <taxon>Alphaproteobacteria</taxon>
        <taxon>Sphingomonadales</taxon>
        <taxon>Sphingomonadaceae</taxon>
        <taxon>Sphingobium</taxon>
    </lineage>
</organism>
<sequence>MIQLSWFWLLHQPDSALSRWFHSRTNLAGCRRRQPAIVALARKLIIALWKFVQHGVVIDGAVMKGA</sequence>
<evidence type="ECO:0000313" key="1">
    <source>
        <dbReference type="EMBL" id="KKW94072.1"/>
    </source>
</evidence>
<reference evidence="1 2" key="1">
    <citation type="submission" date="2015-04" db="EMBL/GenBank/DDBJ databases">
        <title>Genome sequence of aromatic hydrocarbons-degrading Sphingobium chungbukense DJ77.</title>
        <authorList>
            <person name="Kim Y.-C."/>
            <person name="Chae J.-C."/>
        </authorList>
    </citation>
    <scope>NUCLEOTIDE SEQUENCE [LARGE SCALE GENOMIC DNA]</scope>
    <source>
        <strain evidence="1 2">DJ77</strain>
    </source>
</reference>
<dbReference type="AlphaFoldDB" id="A0A0M3AV42"/>
<protein>
    <submittedName>
        <fullName evidence="1">Transposase</fullName>
    </submittedName>
</protein>
<dbReference type="EMBL" id="LBIC01000001">
    <property type="protein sequence ID" value="KKW94072.1"/>
    <property type="molecule type" value="Genomic_DNA"/>
</dbReference>
<proteinExistence type="predicted"/>